<protein>
    <submittedName>
        <fullName evidence="2">Uncharacterized protein</fullName>
    </submittedName>
</protein>
<dbReference type="WBParaSite" id="PDA_v2.g25125.t1">
    <property type="protein sequence ID" value="PDA_v2.g25125.t1"/>
    <property type="gene ID" value="PDA_v2.g25125"/>
</dbReference>
<reference evidence="2" key="1">
    <citation type="submission" date="2022-11" db="UniProtKB">
        <authorList>
            <consortium name="WormBaseParasite"/>
        </authorList>
    </citation>
    <scope>IDENTIFICATION</scope>
</reference>
<dbReference type="Gene3D" id="3.40.50.300">
    <property type="entry name" value="P-loop containing nucleotide triphosphate hydrolases"/>
    <property type="match status" value="1"/>
</dbReference>
<dbReference type="SUPFAM" id="SSF52540">
    <property type="entry name" value="P-loop containing nucleoside triphosphate hydrolases"/>
    <property type="match status" value="1"/>
</dbReference>
<dbReference type="InterPro" id="IPR027417">
    <property type="entry name" value="P-loop_NTPase"/>
</dbReference>
<proteinExistence type="predicted"/>
<dbReference type="AlphaFoldDB" id="A0A914Q1R0"/>
<organism evidence="1 2">
    <name type="scientific">Panagrolaimus davidi</name>
    <dbReference type="NCBI Taxonomy" id="227884"/>
    <lineage>
        <taxon>Eukaryota</taxon>
        <taxon>Metazoa</taxon>
        <taxon>Ecdysozoa</taxon>
        <taxon>Nematoda</taxon>
        <taxon>Chromadorea</taxon>
        <taxon>Rhabditida</taxon>
        <taxon>Tylenchina</taxon>
        <taxon>Panagrolaimomorpha</taxon>
        <taxon>Panagrolaimoidea</taxon>
        <taxon>Panagrolaimidae</taxon>
        <taxon>Panagrolaimus</taxon>
    </lineage>
</organism>
<dbReference type="Proteomes" id="UP000887578">
    <property type="component" value="Unplaced"/>
</dbReference>
<sequence>MTQHVLAQTAFNDGRGGPIGLVIAPARELAIQIFVAAHPFFIDNCRPDRQTLMFSATFGSLPEKFARKALNNPLK</sequence>
<evidence type="ECO:0000313" key="1">
    <source>
        <dbReference type="Proteomes" id="UP000887578"/>
    </source>
</evidence>
<name>A0A914Q1R0_9BILA</name>
<evidence type="ECO:0000313" key="2">
    <source>
        <dbReference type="WBParaSite" id="PDA_v2.g25125.t1"/>
    </source>
</evidence>
<accession>A0A914Q1R0</accession>
<keyword evidence="1" id="KW-1185">Reference proteome</keyword>